<dbReference type="Pfam" id="PF13364">
    <property type="entry name" value="BetaGal_ABD2"/>
    <property type="match status" value="2"/>
</dbReference>
<keyword evidence="2" id="KW-0326">Glycosidase</keyword>
<dbReference type="InterPro" id="IPR025300">
    <property type="entry name" value="BetaGal_jelly_roll_dom"/>
</dbReference>
<feature type="non-terminal residue" evidence="4">
    <location>
        <position position="1"/>
    </location>
</feature>
<dbReference type="Proteomes" id="UP000298061">
    <property type="component" value="Unassembled WGS sequence"/>
</dbReference>
<keyword evidence="5" id="KW-1185">Reference proteome</keyword>
<evidence type="ECO:0000313" key="5">
    <source>
        <dbReference type="Proteomes" id="UP000298061"/>
    </source>
</evidence>
<dbReference type="EMBL" id="SFCI01000821">
    <property type="protein sequence ID" value="TFY77798.1"/>
    <property type="molecule type" value="Genomic_DNA"/>
</dbReference>
<dbReference type="OrthoDB" id="1657402at2759"/>
<dbReference type="STRING" id="135208.A0A4Y9ZWD2"/>
<evidence type="ECO:0000256" key="1">
    <source>
        <dbReference type="ARBA" id="ARBA00022801"/>
    </source>
</evidence>
<dbReference type="GO" id="GO:0004565">
    <property type="term" value="F:beta-galactosidase activity"/>
    <property type="evidence" value="ECO:0007669"/>
    <property type="project" value="UniProtKB-ARBA"/>
</dbReference>
<feature type="domain" description="Beta-galactosidase jelly roll" evidence="3">
    <location>
        <begin position="244"/>
        <end position="354"/>
    </location>
</feature>
<reference evidence="4 5" key="1">
    <citation type="submission" date="2019-02" db="EMBL/GenBank/DDBJ databases">
        <title>Genome sequencing of the rare red list fungi Hericium alpestre (H. flagellum).</title>
        <authorList>
            <person name="Buettner E."/>
            <person name="Kellner H."/>
        </authorList>
    </citation>
    <scope>NUCLEOTIDE SEQUENCE [LARGE SCALE GENOMIC DNA]</scope>
    <source>
        <strain evidence="4 5">DSM 108284</strain>
    </source>
</reference>
<dbReference type="AlphaFoldDB" id="A0A4Y9ZWD2"/>
<evidence type="ECO:0000256" key="2">
    <source>
        <dbReference type="ARBA" id="ARBA00023295"/>
    </source>
</evidence>
<organism evidence="4 5">
    <name type="scientific">Hericium alpestre</name>
    <dbReference type="NCBI Taxonomy" id="135208"/>
    <lineage>
        <taxon>Eukaryota</taxon>
        <taxon>Fungi</taxon>
        <taxon>Dikarya</taxon>
        <taxon>Basidiomycota</taxon>
        <taxon>Agaricomycotina</taxon>
        <taxon>Agaricomycetes</taxon>
        <taxon>Russulales</taxon>
        <taxon>Hericiaceae</taxon>
        <taxon>Hericium</taxon>
    </lineage>
</organism>
<accession>A0A4Y9ZWD2</accession>
<keyword evidence="1" id="KW-0378">Hydrolase</keyword>
<evidence type="ECO:0000259" key="3">
    <source>
        <dbReference type="Pfam" id="PF13364"/>
    </source>
</evidence>
<name>A0A4Y9ZWD2_9AGAM</name>
<comment type="caution">
    <text evidence="4">The sequence shown here is derived from an EMBL/GenBank/DDBJ whole genome shotgun (WGS) entry which is preliminary data.</text>
</comment>
<feature type="domain" description="Beta-galactosidase jelly roll" evidence="3">
    <location>
        <begin position="70"/>
        <end position="189"/>
    </location>
</feature>
<gene>
    <name evidence="4" type="ORF">EWM64_g6213</name>
</gene>
<dbReference type="SUPFAM" id="SSF49785">
    <property type="entry name" value="Galactose-binding domain-like"/>
    <property type="match status" value="2"/>
</dbReference>
<evidence type="ECO:0000313" key="4">
    <source>
        <dbReference type="EMBL" id="TFY77798.1"/>
    </source>
</evidence>
<protein>
    <recommendedName>
        <fullName evidence="3">Beta-galactosidase jelly roll domain-containing protein</fullName>
    </recommendedName>
</protein>
<sequence length="390" mass="42124">RLVLVGPPGVRRVTWNGEDVAPDTNAVDGLTSVGGFVGQLEPARGVQGVEVPALTGWKFKDSLPEIESGFDDSAWVVANHTTTNIPFKPYYGDGRVLYGCDYGFCENVVLWRGHFNATGNEKSVNLSINGGEAFAASVWLNSHFLNTSFGNSTNNNNILEETDDKFTFPAGTLIPGQNVITIVQDNMGLNESGSTTNTPKSPRGVRGFKLDTGNFSDWRVQGKVGGYTGFLDKTRGVFNEGGLFGERQGWHLPGFDTSSWQERDLSSGLPNNTAGVGFFVTTFNLDIEKGLDVMMSFTFGEGGAQPYRAFLFVNGWMMGKRVGNLGPQTKFPVHEGILDYSGENTVAVALWAMEPVAVTPKLNLTVDTVLDGGVGDVVTNNPHWSSEGRS</sequence>
<dbReference type="Gene3D" id="2.60.120.260">
    <property type="entry name" value="Galactose-binding domain-like"/>
    <property type="match status" value="2"/>
</dbReference>
<dbReference type="InterPro" id="IPR008979">
    <property type="entry name" value="Galactose-bd-like_sf"/>
</dbReference>
<proteinExistence type="predicted"/>